<keyword evidence="2" id="KW-0963">Cytoplasm</keyword>
<sequence>MEEMERVKKENPGLEIDEEAFLADSESEEELEPLHIPEVPNKILWLRYTEDETIWLSMAGYDAGYIYEYLIDQKDDAPFRFKMVKDGDDIEISSYVYSKHKEYLIFAMEDGTMRVNKVNPNDFRDLSDYWTLAMHDNQNGFVPKMCFSYDEHFFFSCGYDGNVFSYKFQPEDYLYPEQEFPAHRVSRPVSIKDVDPYIKLSLQETKIKNENDRVLRLANQRKAKVRETLKNLKQRYARVLTRNAKLLPSQIITREKLELDSRVAEEIERGFEDKLKLVKRKLAYDVEKSLVQMKKLQAHFTDSVDIHPICLKAINDSSLFVLTMRQASISEKFYEMMQFVADKLVADESKGRSINTLIIHIY</sequence>
<evidence type="ECO:0000256" key="7">
    <source>
        <dbReference type="ARBA" id="ARBA00023273"/>
    </source>
</evidence>
<keyword evidence="6" id="KW-0206">Cytoskeleton</keyword>
<reference evidence="9" key="1">
    <citation type="journal article" date="2023" name="Insect Mol. Biol.">
        <title>Genome sequencing provides insights into the evolution of gene families encoding plant cell wall-degrading enzymes in longhorned beetles.</title>
        <authorList>
            <person name="Shin N.R."/>
            <person name="Okamura Y."/>
            <person name="Kirsch R."/>
            <person name="Pauchet Y."/>
        </authorList>
    </citation>
    <scope>NUCLEOTIDE SEQUENCE</scope>
    <source>
        <strain evidence="9">MMC_N1</strain>
    </source>
</reference>
<keyword evidence="3" id="KW-0853">WD repeat</keyword>
<dbReference type="Gene3D" id="2.130.10.10">
    <property type="entry name" value="YVTN repeat-like/Quinoprotein amine dehydrogenase"/>
    <property type="match status" value="1"/>
</dbReference>
<keyword evidence="10" id="KW-1185">Reference proteome</keyword>
<proteinExistence type="predicted"/>
<evidence type="ECO:0000256" key="3">
    <source>
        <dbReference type="ARBA" id="ARBA00022574"/>
    </source>
</evidence>
<dbReference type="PANTHER" id="PTHR14885:SF3">
    <property type="entry name" value="CILIA- AND FLAGELLA-ASSOCIATED PROTEIN 44"/>
    <property type="match status" value="1"/>
</dbReference>
<dbReference type="InterPro" id="IPR015943">
    <property type="entry name" value="WD40/YVTN_repeat-like_dom_sf"/>
</dbReference>
<dbReference type="InterPro" id="IPR036322">
    <property type="entry name" value="WD40_repeat_dom_sf"/>
</dbReference>
<feature type="coiled-coil region" evidence="8">
    <location>
        <begin position="215"/>
        <end position="242"/>
    </location>
</feature>
<gene>
    <name evidence="9" type="ORF">NQ317_012497</name>
</gene>
<comment type="caution">
    <text evidence="9">The sequence shown here is derived from an EMBL/GenBank/DDBJ whole genome shotgun (WGS) entry which is preliminary data.</text>
</comment>
<dbReference type="EMBL" id="JAPWTJ010000036">
    <property type="protein sequence ID" value="KAJ8984434.1"/>
    <property type="molecule type" value="Genomic_DNA"/>
</dbReference>
<protein>
    <submittedName>
        <fullName evidence="9">Uncharacterized protein</fullName>
    </submittedName>
</protein>
<organism evidence="9 10">
    <name type="scientific">Molorchus minor</name>
    <dbReference type="NCBI Taxonomy" id="1323400"/>
    <lineage>
        <taxon>Eukaryota</taxon>
        <taxon>Metazoa</taxon>
        <taxon>Ecdysozoa</taxon>
        <taxon>Arthropoda</taxon>
        <taxon>Hexapoda</taxon>
        <taxon>Insecta</taxon>
        <taxon>Pterygota</taxon>
        <taxon>Neoptera</taxon>
        <taxon>Endopterygota</taxon>
        <taxon>Coleoptera</taxon>
        <taxon>Polyphaga</taxon>
        <taxon>Cucujiformia</taxon>
        <taxon>Chrysomeloidea</taxon>
        <taxon>Cerambycidae</taxon>
        <taxon>Lamiinae</taxon>
        <taxon>Monochamini</taxon>
        <taxon>Molorchus</taxon>
    </lineage>
</organism>
<keyword evidence="7" id="KW-0966">Cell projection</keyword>
<keyword evidence="4" id="KW-0677">Repeat</keyword>
<evidence type="ECO:0000256" key="1">
    <source>
        <dbReference type="ARBA" id="ARBA00004430"/>
    </source>
</evidence>
<accession>A0ABQ9K2P9</accession>
<evidence type="ECO:0000256" key="4">
    <source>
        <dbReference type="ARBA" id="ARBA00022737"/>
    </source>
</evidence>
<comment type="subcellular location">
    <subcellularLocation>
        <location evidence="1">Cytoplasm</location>
        <location evidence="1">Cytoskeleton</location>
        <location evidence="1">Cilium axoneme</location>
    </subcellularLocation>
</comment>
<evidence type="ECO:0000256" key="5">
    <source>
        <dbReference type="ARBA" id="ARBA00023054"/>
    </source>
</evidence>
<dbReference type="Proteomes" id="UP001162164">
    <property type="component" value="Unassembled WGS sequence"/>
</dbReference>
<evidence type="ECO:0000256" key="2">
    <source>
        <dbReference type="ARBA" id="ARBA00022490"/>
    </source>
</evidence>
<evidence type="ECO:0000256" key="6">
    <source>
        <dbReference type="ARBA" id="ARBA00023212"/>
    </source>
</evidence>
<keyword evidence="5 8" id="KW-0175">Coiled coil</keyword>
<dbReference type="SUPFAM" id="SSF50978">
    <property type="entry name" value="WD40 repeat-like"/>
    <property type="match status" value="1"/>
</dbReference>
<evidence type="ECO:0000256" key="8">
    <source>
        <dbReference type="SAM" id="Coils"/>
    </source>
</evidence>
<dbReference type="PANTHER" id="PTHR14885">
    <property type="entry name" value="CILIA- AND FLAGELLA-ASSOCIATED PROTEIN 43-RELATED"/>
    <property type="match status" value="1"/>
</dbReference>
<evidence type="ECO:0000313" key="9">
    <source>
        <dbReference type="EMBL" id="KAJ8984434.1"/>
    </source>
</evidence>
<name>A0ABQ9K2P9_9CUCU</name>
<evidence type="ECO:0000313" key="10">
    <source>
        <dbReference type="Proteomes" id="UP001162164"/>
    </source>
</evidence>